<dbReference type="InterPro" id="IPR005135">
    <property type="entry name" value="Endo/exonuclease/phosphatase"/>
</dbReference>
<comment type="cofactor">
    <cofactor evidence="2">
        <name>Mg(2+)</name>
        <dbReference type="ChEBI" id="CHEBI:18420"/>
    </cofactor>
</comment>
<evidence type="ECO:0000313" key="11">
    <source>
        <dbReference type="EMBL" id="SFR36110.1"/>
    </source>
</evidence>
<dbReference type="EMBL" id="FOYS01000001">
    <property type="protein sequence ID" value="SFR36110.1"/>
    <property type="molecule type" value="Genomic_DNA"/>
</dbReference>
<gene>
    <name evidence="11" type="ORF">SAMN04488124_0725</name>
</gene>
<accession>A0A1I6G1U3</accession>
<evidence type="ECO:0000256" key="6">
    <source>
        <dbReference type="ARBA" id="ARBA00022801"/>
    </source>
</evidence>
<keyword evidence="7" id="KW-0460">Magnesium</keyword>
<evidence type="ECO:0000256" key="8">
    <source>
        <dbReference type="ARBA" id="ARBA00023204"/>
    </source>
</evidence>
<evidence type="ECO:0000259" key="10">
    <source>
        <dbReference type="Pfam" id="PF03372"/>
    </source>
</evidence>
<name>A0A1I6G1U3_9EURY</name>
<dbReference type="RefSeq" id="WP_089876811.1">
    <property type="nucleotide sequence ID" value="NZ_FOYS01000001.1"/>
</dbReference>
<keyword evidence="6" id="KW-0378">Hydrolase</keyword>
<keyword evidence="8" id="KW-0234">DNA repair</keyword>
<evidence type="ECO:0000256" key="3">
    <source>
        <dbReference type="ARBA" id="ARBA00022722"/>
    </source>
</evidence>
<dbReference type="InterPro" id="IPR051547">
    <property type="entry name" value="TDP2-like"/>
</dbReference>
<protein>
    <submittedName>
        <fullName evidence="11">PGF-CTERM protein</fullName>
    </submittedName>
</protein>
<evidence type="ECO:0000256" key="7">
    <source>
        <dbReference type="ARBA" id="ARBA00022842"/>
    </source>
</evidence>
<evidence type="ECO:0000256" key="9">
    <source>
        <dbReference type="SAM" id="MobiDB-lite"/>
    </source>
</evidence>
<proteinExistence type="predicted"/>
<dbReference type="SUPFAM" id="SSF56219">
    <property type="entry name" value="DNase I-like"/>
    <property type="match status" value="1"/>
</dbReference>
<dbReference type="PANTHER" id="PTHR15822">
    <property type="entry name" value="TRAF AND TNF RECEPTOR-ASSOCIATED PROTEIN"/>
    <property type="match status" value="1"/>
</dbReference>
<reference evidence="12" key="1">
    <citation type="submission" date="2016-10" db="EMBL/GenBank/DDBJ databases">
        <authorList>
            <person name="Varghese N."/>
            <person name="Submissions S."/>
        </authorList>
    </citation>
    <scope>NUCLEOTIDE SEQUENCE [LARGE SCALE GENOMIC DNA]</scope>
    <source>
        <strain evidence="12">CGMCC 1.8711</strain>
    </source>
</reference>
<dbReference type="Gene3D" id="3.60.10.10">
    <property type="entry name" value="Endonuclease/exonuclease/phosphatase"/>
    <property type="match status" value="1"/>
</dbReference>
<comment type="cofactor">
    <cofactor evidence="1">
        <name>Mn(2+)</name>
        <dbReference type="ChEBI" id="CHEBI:29035"/>
    </cofactor>
</comment>
<dbReference type="GO" id="GO:0016787">
    <property type="term" value="F:hydrolase activity"/>
    <property type="evidence" value="ECO:0007669"/>
    <property type="project" value="UniProtKB-KW"/>
</dbReference>
<keyword evidence="3" id="KW-0540">Nuclease</keyword>
<keyword evidence="5" id="KW-0227">DNA damage</keyword>
<dbReference type="InterPro" id="IPR006311">
    <property type="entry name" value="TAT_signal"/>
</dbReference>
<dbReference type="Pfam" id="PF03372">
    <property type="entry name" value="Exo_endo_phos"/>
    <property type="match status" value="1"/>
</dbReference>
<dbReference type="OrthoDB" id="292883at2157"/>
<dbReference type="AlphaFoldDB" id="A0A1I6G1U3"/>
<evidence type="ECO:0000256" key="5">
    <source>
        <dbReference type="ARBA" id="ARBA00022763"/>
    </source>
</evidence>
<organism evidence="11 12">
    <name type="scientific">Halogeometricum limi</name>
    <dbReference type="NCBI Taxonomy" id="555875"/>
    <lineage>
        <taxon>Archaea</taxon>
        <taxon>Methanobacteriati</taxon>
        <taxon>Methanobacteriota</taxon>
        <taxon>Stenosarchaea group</taxon>
        <taxon>Halobacteria</taxon>
        <taxon>Halobacteriales</taxon>
        <taxon>Haloferacaceae</taxon>
        <taxon>Halogeometricum</taxon>
    </lineage>
</organism>
<feature type="compositionally biased region" description="Polar residues" evidence="9">
    <location>
        <begin position="415"/>
        <end position="432"/>
    </location>
</feature>
<dbReference type="STRING" id="555875.SAMN04488124_0725"/>
<dbReference type="InterPro" id="IPR036691">
    <property type="entry name" value="Endo/exonu/phosph_ase_sf"/>
</dbReference>
<dbReference type="GO" id="GO:0004518">
    <property type="term" value="F:nuclease activity"/>
    <property type="evidence" value="ECO:0007669"/>
    <property type="project" value="UniProtKB-KW"/>
</dbReference>
<feature type="compositionally biased region" description="Low complexity" evidence="9">
    <location>
        <begin position="381"/>
        <end position="414"/>
    </location>
</feature>
<feature type="domain" description="Endonuclease/exonuclease/phosphatase" evidence="10">
    <location>
        <begin position="56"/>
        <end position="371"/>
    </location>
</feature>
<dbReference type="GO" id="GO:0006281">
    <property type="term" value="P:DNA repair"/>
    <property type="evidence" value="ECO:0007669"/>
    <property type="project" value="UniProtKB-KW"/>
</dbReference>
<keyword evidence="12" id="KW-1185">Reference proteome</keyword>
<feature type="region of interest" description="Disordered" evidence="9">
    <location>
        <begin position="381"/>
        <end position="462"/>
    </location>
</feature>
<sequence length="482" mass="49099">MAPDTPALSRRSVLRGGLTAGAVVGTGVTLPSVVRAVTSADSTPADDADATELRVATWNLGLGANLFSLFSVEDRADLARTVGDLYESIGRSAVEARMGAVADELARTRPDVVGVQEAALVRTGPPTESEATDERDAETVAFDFLSALTDALDERETPYDVAQVTTNADAEFPGRVDGRRVDVRLTDRDAILVRSDADVSVTERSAATFAEALVFPTGESRTLRVDRGYGVVSATIDGGRVTVVNTHLESASERVRGAQADELASVLDGLGGSVVLLGDLNDGPAFGGGAYETLSSNLTDAWDAARPDADGDTCCRAATLDGPGALDERVDHVLVGSGLAATDAQLVGVSEASRVRTTVDGASRTLWPSDHAGVGATLRATATAEGSADAADTTPVPTAENGTGTGDDATGTETSPAEPTTDAANRTARQSNGTADATTGDGGRTGDSETATESPGFGPLAGVVGVVGAAAGLLRRRRDGAE</sequence>
<dbReference type="PANTHER" id="PTHR15822:SF4">
    <property type="entry name" value="TYROSYL-DNA PHOSPHODIESTERASE 2"/>
    <property type="match status" value="1"/>
</dbReference>
<dbReference type="GO" id="GO:0046872">
    <property type="term" value="F:metal ion binding"/>
    <property type="evidence" value="ECO:0007669"/>
    <property type="project" value="UniProtKB-KW"/>
</dbReference>
<evidence type="ECO:0000256" key="1">
    <source>
        <dbReference type="ARBA" id="ARBA00001936"/>
    </source>
</evidence>
<keyword evidence="4" id="KW-0479">Metal-binding</keyword>
<evidence type="ECO:0000256" key="4">
    <source>
        <dbReference type="ARBA" id="ARBA00022723"/>
    </source>
</evidence>
<dbReference type="PROSITE" id="PS51318">
    <property type="entry name" value="TAT"/>
    <property type="match status" value="1"/>
</dbReference>
<evidence type="ECO:0000313" key="12">
    <source>
        <dbReference type="Proteomes" id="UP000243250"/>
    </source>
</evidence>
<evidence type="ECO:0000256" key="2">
    <source>
        <dbReference type="ARBA" id="ARBA00001946"/>
    </source>
</evidence>
<dbReference type="Proteomes" id="UP000243250">
    <property type="component" value="Unassembled WGS sequence"/>
</dbReference>